<proteinExistence type="predicted"/>
<dbReference type="AlphaFoldDB" id="A0A1D2VCE1"/>
<dbReference type="InParanoid" id="A0A1D2VCE1"/>
<dbReference type="EMBL" id="KV454487">
    <property type="protein sequence ID" value="ODV59210.1"/>
    <property type="molecule type" value="Genomic_DNA"/>
</dbReference>
<gene>
    <name evidence="1" type="ORF">ASCRUDRAFT_82213</name>
</gene>
<sequence>MLTITTQRKDAEVKKVSGLLQAEEGIRLTSIYQIRTQQINQNKPDHLHQLQHSPRCPA</sequence>
<name>A0A1D2VCE1_9ASCO</name>
<dbReference type="Proteomes" id="UP000095038">
    <property type="component" value="Unassembled WGS sequence"/>
</dbReference>
<keyword evidence="2" id="KW-1185">Reference proteome</keyword>
<protein>
    <submittedName>
        <fullName evidence="1">Uncharacterized protein</fullName>
    </submittedName>
</protein>
<dbReference type="RefSeq" id="XP_020045517.1">
    <property type="nucleotide sequence ID" value="XM_020194697.1"/>
</dbReference>
<evidence type="ECO:0000313" key="1">
    <source>
        <dbReference type="EMBL" id="ODV59210.1"/>
    </source>
</evidence>
<dbReference type="GeneID" id="30968333"/>
<evidence type="ECO:0000313" key="2">
    <source>
        <dbReference type="Proteomes" id="UP000095038"/>
    </source>
</evidence>
<accession>A0A1D2VCE1</accession>
<reference evidence="2" key="1">
    <citation type="submission" date="2016-05" db="EMBL/GenBank/DDBJ databases">
        <title>Comparative genomics of biotechnologically important yeasts.</title>
        <authorList>
            <consortium name="DOE Joint Genome Institute"/>
            <person name="Riley R."/>
            <person name="Haridas S."/>
            <person name="Wolfe K.H."/>
            <person name="Lopes M.R."/>
            <person name="Hittinger C.T."/>
            <person name="Goker M."/>
            <person name="Salamov A."/>
            <person name="Wisecaver J."/>
            <person name="Long T.M."/>
            <person name="Aerts A.L."/>
            <person name="Barry K."/>
            <person name="Choi C."/>
            <person name="Clum A."/>
            <person name="Coughlan A.Y."/>
            <person name="Deshpande S."/>
            <person name="Douglass A.P."/>
            <person name="Hanson S.J."/>
            <person name="Klenk H.-P."/>
            <person name="Labutti K."/>
            <person name="Lapidus A."/>
            <person name="Lindquist E."/>
            <person name="Lipzen A."/>
            <person name="Meier-Kolthoff J.P."/>
            <person name="Ohm R.A."/>
            <person name="Otillar R.P."/>
            <person name="Pangilinan J."/>
            <person name="Peng Y."/>
            <person name="Rokas A."/>
            <person name="Rosa C.A."/>
            <person name="Scheuner C."/>
            <person name="Sibirny A.A."/>
            <person name="Slot J.C."/>
            <person name="Stielow J.B."/>
            <person name="Sun H."/>
            <person name="Kurtzman C.P."/>
            <person name="Blackwell M."/>
            <person name="Grigoriev I.V."/>
            <person name="Jeffries T.W."/>
        </authorList>
    </citation>
    <scope>NUCLEOTIDE SEQUENCE [LARGE SCALE GENOMIC DNA]</scope>
    <source>
        <strain evidence="2">DSM 1968</strain>
    </source>
</reference>
<organism evidence="1 2">
    <name type="scientific">Ascoidea rubescens DSM 1968</name>
    <dbReference type="NCBI Taxonomy" id="1344418"/>
    <lineage>
        <taxon>Eukaryota</taxon>
        <taxon>Fungi</taxon>
        <taxon>Dikarya</taxon>
        <taxon>Ascomycota</taxon>
        <taxon>Saccharomycotina</taxon>
        <taxon>Saccharomycetes</taxon>
        <taxon>Ascoideaceae</taxon>
        <taxon>Ascoidea</taxon>
    </lineage>
</organism>